<feature type="compositionally biased region" description="Low complexity" evidence="4">
    <location>
        <begin position="356"/>
        <end position="390"/>
    </location>
</feature>
<feature type="domain" description="Purple acid phosphatase N-terminal" evidence="5">
    <location>
        <begin position="1"/>
        <end position="94"/>
    </location>
</feature>
<dbReference type="InterPro" id="IPR008963">
    <property type="entry name" value="Purple_acid_Pase-like_N"/>
</dbReference>
<dbReference type="SUPFAM" id="SSF56300">
    <property type="entry name" value="Metallo-dependent phosphatases"/>
    <property type="match status" value="1"/>
</dbReference>
<feature type="region of interest" description="Disordered" evidence="4">
    <location>
        <begin position="404"/>
        <end position="429"/>
    </location>
</feature>
<evidence type="ECO:0000256" key="1">
    <source>
        <dbReference type="ARBA" id="ARBA00004613"/>
    </source>
</evidence>
<dbReference type="PANTHER" id="PTHR45778">
    <property type="entry name" value="PURPLE ACID PHOSPHATASE-RELATED"/>
    <property type="match status" value="1"/>
</dbReference>
<gene>
    <name evidence="6" type="ORF">ZEAMMB73_Zm00001d006374</name>
</gene>
<feature type="compositionally biased region" description="Polar residues" evidence="4">
    <location>
        <begin position="404"/>
        <end position="418"/>
    </location>
</feature>
<reference evidence="6" key="1">
    <citation type="submission" date="2015-12" db="EMBL/GenBank/DDBJ databases">
        <title>Update maize B73 reference genome by single molecule sequencing technologies.</title>
        <authorList>
            <consortium name="Maize Genome Sequencing Project"/>
            <person name="Ware D."/>
        </authorList>
    </citation>
    <scope>NUCLEOTIDE SEQUENCE [LARGE SCALE GENOMIC DNA]</scope>
    <source>
        <tissue evidence="6">Seedling</tissue>
    </source>
</reference>
<evidence type="ECO:0000313" key="6">
    <source>
        <dbReference type="EMBL" id="ONM23654.1"/>
    </source>
</evidence>
<proteinExistence type="predicted"/>
<dbReference type="GO" id="GO:0046872">
    <property type="term" value="F:metal ion binding"/>
    <property type="evidence" value="ECO:0007669"/>
    <property type="project" value="InterPro"/>
</dbReference>
<dbReference type="InterPro" id="IPR029052">
    <property type="entry name" value="Metallo-depent_PP-like"/>
</dbReference>
<organism evidence="6">
    <name type="scientific">Zea mays</name>
    <name type="common">Maize</name>
    <dbReference type="NCBI Taxonomy" id="4577"/>
    <lineage>
        <taxon>Eukaryota</taxon>
        <taxon>Viridiplantae</taxon>
        <taxon>Streptophyta</taxon>
        <taxon>Embryophyta</taxon>
        <taxon>Tracheophyta</taxon>
        <taxon>Spermatophyta</taxon>
        <taxon>Magnoliopsida</taxon>
        <taxon>Liliopsida</taxon>
        <taxon>Poales</taxon>
        <taxon>Poaceae</taxon>
        <taxon>PACMAD clade</taxon>
        <taxon>Panicoideae</taxon>
        <taxon>Andropogonodae</taxon>
        <taxon>Andropogoneae</taxon>
        <taxon>Tripsacinae</taxon>
        <taxon>Zea</taxon>
    </lineage>
</organism>
<dbReference type="Pfam" id="PF16656">
    <property type="entry name" value="Pur_ac_phosph_N"/>
    <property type="match status" value="1"/>
</dbReference>
<keyword evidence="3" id="KW-0732">Signal</keyword>
<evidence type="ECO:0000256" key="4">
    <source>
        <dbReference type="SAM" id="MobiDB-lite"/>
    </source>
</evidence>
<name>A0A1D6EVQ8_MAIZE</name>
<dbReference type="AlphaFoldDB" id="A0A1D6EVQ8"/>
<sequence>MTVTWTSGYDITEAVPFVEWGEKGGRRLLAPAGTLTFDRNSMCGSPARTVGWRHPGYIHTSFLKDLWPDSPYTYRLGHRLMNGTRVWSKSYSFKASPYPGQDSLQRVVVFGDMGKAEADGSNEFSDFQPGSLNTTYQIIRDLEDIDMVVHIGDICYADGYLSQWDQFTAQIEPIASTVTMRGIGLALVHSTGTLTPVESAASLPKLCSTLQLRTVQNSGTRRTTACSGSASQTRKRTGGRGPSSTSSSSNACRRSTGRSSRGSSSSRTAFSATPPAPTTNRRARSRSPWGGKRCRSSGRSTRWTSPSMATSTATKGHARSTSLSASSMDPTTTAARSRRRRTSLSAAQEPAFSILSSPPRRSSGATSPTSTTGSSSSRPSTIPPCCSSTRRAATATCMTISQSHATTGTSSLAPSTTAPGAHWLPEVPQ</sequence>
<evidence type="ECO:0000256" key="2">
    <source>
        <dbReference type="ARBA" id="ARBA00022525"/>
    </source>
</evidence>
<dbReference type="InterPro" id="IPR015914">
    <property type="entry name" value="PAPs_N"/>
</dbReference>
<dbReference type="Gene3D" id="3.60.21.10">
    <property type="match status" value="1"/>
</dbReference>
<accession>A0A1D6EVQ8</accession>
<dbReference type="EMBL" id="CM007648">
    <property type="protein sequence ID" value="ONM23654.1"/>
    <property type="molecule type" value="Genomic_DNA"/>
</dbReference>
<keyword evidence="2" id="KW-0964">Secreted</keyword>
<evidence type="ECO:0000256" key="3">
    <source>
        <dbReference type="ARBA" id="ARBA00022729"/>
    </source>
</evidence>
<comment type="subcellular location">
    <subcellularLocation>
        <location evidence="1">Secreted</location>
    </subcellularLocation>
</comment>
<evidence type="ECO:0000259" key="5">
    <source>
        <dbReference type="Pfam" id="PF16656"/>
    </source>
</evidence>
<dbReference type="PANTHER" id="PTHR45778:SF46">
    <property type="entry name" value="PURPLE ACID PHOSPHATASE"/>
    <property type="match status" value="1"/>
</dbReference>
<dbReference type="ExpressionAtlas" id="A0A1D6EVQ8">
    <property type="expression patterns" value="baseline and differential"/>
</dbReference>
<feature type="compositionally biased region" description="Polar residues" evidence="4">
    <location>
        <begin position="218"/>
        <end position="232"/>
    </location>
</feature>
<feature type="compositionally biased region" description="Low complexity" evidence="4">
    <location>
        <begin position="242"/>
        <end position="273"/>
    </location>
</feature>
<feature type="compositionally biased region" description="Polar residues" evidence="4">
    <location>
        <begin position="297"/>
        <end position="330"/>
    </location>
</feature>
<dbReference type="GO" id="GO:0003993">
    <property type="term" value="F:acid phosphatase activity"/>
    <property type="evidence" value="ECO:0007669"/>
    <property type="project" value="InterPro"/>
</dbReference>
<feature type="region of interest" description="Disordered" evidence="4">
    <location>
        <begin position="218"/>
        <end position="391"/>
    </location>
</feature>
<dbReference type="GO" id="GO:0005576">
    <property type="term" value="C:extracellular region"/>
    <property type="evidence" value="ECO:0007669"/>
    <property type="project" value="UniProtKB-SubCell"/>
</dbReference>
<protein>
    <submittedName>
        <fullName evidence="6">Putative inactive purple acid phosphatase 1</fullName>
    </submittedName>
</protein>
<dbReference type="Gene3D" id="2.60.40.380">
    <property type="entry name" value="Purple acid phosphatase-like, N-terminal"/>
    <property type="match status" value="1"/>
</dbReference>
<dbReference type="SUPFAM" id="SSF49363">
    <property type="entry name" value="Purple acid phosphatase, N-terminal domain"/>
    <property type="match status" value="1"/>
</dbReference>